<reference evidence="4" key="1">
    <citation type="submission" date="2019-10" db="EMBL/GenBank/DDBJ databases">
        <authorList>
            <consortium name="DOE Joint Genome Institute"/>
            <person name="Kuo A."/>
            <person name="Miyauchi S."/>
            <person name="Kiss E."/>
            <person name="Drula E."/>
            <person name="Kohler A."/>
            <person name="Sanchez-Garcia M."/>
            <person name="Andreopoulos B."/>
            <person name="Barry K.W."/>
            <person name="Bonito G."/>
            <person name="Buee M."/>
            <person name="Carver A."/>
            <person name="Chen C."/>
            <person name="Cichocki N."/>
            <person name="Clum A."/>
            <person name="Culley D."/>
            <person name="Crous P.W."/>
            <person name="Fauchery L."/>
            <person name="Girlanda M."/>
            <person name="Hayes R."/>
            <person name="Keri Z."/>
            <person name="LaButti K."/>
            <person name="Lipzen A."/>
            <person name="Lombard V."/>
            <person name="Magnuson J."/>
            <person name="Maillard F."/>
            <person name="Morin E."/>
            <person name="Murat C."/>
            <person name="Nolan M."/>
            <person name="Ohm R."/>
            <person name="Pangilinan J."/>
            <person name="Pereira M."/>
            <person name="Perotto S."/>
            <person name="Peter M."/>
            <person name="Riley R."/>
            <person name="Sitrit Y."/>
            <person name="Stielow B."/>
            <person name="Szollosi G."/>
            <person name="Zifcakova L."/>
            <person name="Stursova M."/>
            <person name="Spatafora J.W."/>
            <person name="Tedersoo L."/>
            <person name="Vaario L.-M."/>
            <person name="Yamada A."/>
            <person name="Yan M."/>
            <person name="Wang P."/>
            <person name="Xu J."/>
            <person name="Bruns T."/>
            <person name="Baldrian P."/>
            <person name="Vilgalys R."/>
            <person name="Henrissat B."/>
            <person name="Grigoriev I.V."/>
            <person name="Hibbett D."/>
            <person name="Nagy L.G."/>
            <person name="Martin F.M."/>
        </authorList>
    </citation>
    <scope>NUCLEOTIDE SEQUENCE</scope>
    <source>
        <strain evidence="4">Prilba</strain>
    </source>
</reference>
<protein>
    <recommendedName>
        <fullName evidence="6">Oxysterol-binding protein</fullName>
    </recommendedName>
</protein>
<dbReference type="PANTHER" id="PTHR10972">
    <property type="entry name" value="OXYSTEROL-BINDING PROTEIN-RELATED"/>
    <property type="match status" value="1"/>
</dbReference>
<name>A0A9P5MWF8_9AGAM</name>
<organism evidence="4 5">
    <name type="scientific">Russula ochroleuca</name>
    <dbReference type="NCBI Taxonomy" id="152965"/>
    <lineage>
        <taxon>Eukaryota</taxon>
        <taxon>Fungi</taxon>
        <taxon>Dikarya</taxon>
        <taxon>Basidiomycota</taxon>
        <taxon>Agaricomycotina</taxon>
        <taxon>Agaricomycetes</taxon>
        <taxon>Russulales</taxon>
        <taxon>Russulaceae</taxon>
        <taxon>Russula</taxon>
    </lineage>
</organism>
<dbReference type="GO" id="GO:0016020">
    <property type="term" value="C:membrane"/>
    <property type="evidence" value="ECO:0007669"/>
    <property type="project" value="TreeGrafter"/>
</dbReference>
<evidence type="ECO:0000313" key="4">
    <source>
        <dbReference type="EMBL" id="KAF8480456.1"/>
    </source>
</evidence>
<comment type="similarity">
    <text evidence="1 2">Belongs to the OSBP family.</text>
</comment>
<dbReference type="Proteomes" id="UP000759537">
    <property type="component" value="Unassembled WGS sequence"/>
</dbReference>
<reference evidence="4" key="2">
    <citation type="journal article" date="2020" name="Nat. Commun.">
        <title>Large-scale genome sequencing of mycorrhizal fungi provides insights into the early evolution of symbiotic traits.</title>
        <authorList>
            <person name="Miyauchi S."/>
            <person name="Kiss E."/>
            <person name="Kuo A."/>
            <person name="Drula E."/>
            <person name="Kohler A."/>
            <person name="Sanchez-Garcia M."/>
            <person name="Morin E."/>
            <person name="Andreopoulos B."/>
            <person name="Barry K.W."/>
            <person name="Bonito G."/>
            <person name="Buee M."/>
            <person name="Carver A."/>
            <person name="Chen C."/>
            <person name="Cichocki N."/>
            <person name="Clum A."/>
            <person name="Culley D."/>
            <person name="Crous P.W."/>
            <person name="Fauchery L."/>
            <person name="Girlanda M."/>
            <person name="Hayes R.D."/>
            <person name="Keri Z."/>
            <person name="LaButti K."/>
            <person name="Lipzen A."/>
            <person name="Lombard V."/>
            <person name="Magnuson J."/>
            <person name="Maillard F."/>
            <person name="Murat C."/>
            <person name="Nolan M."/>
            <person name="Ohm R.A."/>
            <person name="Pangilinan J."/>
            <person name="Pereira M.F."/>
            <person name="Perotto S."/>
            <person name="Peter M."/>
            <person name="Pfister S."/>
            <person name="Riley R."/>
            <person name="Sitrit Y."/>
            <person name="Stielow J.B."/>
            <person name="Szollosi G."/>
            <person name="Zifcakova L."/>
            <person name="Stursova M."/>
            <person name="Spatafora J.W."/>
            <person name="Tedersoo L."/>
            <person name="Vaario L.M."/>
            <person name="Yamada A."/>
            <person name="Yan M."/>
            <person name="Wang P."/>
            <person name="Xu J."/>
            <person name="Bruns T."/>
            <person name="Baldrian P."/>
            <person name="Vilgalys R."/>
            <person name="Dunand C."/>
            <person name="Henrissat B."/>
            <person name="Grigoriev I.V."/>
            <person name="Hibbett D."/>
            <person name="Nagy L.G."/>
            <person name="Martin F.M."/>
        </authorList>
    </citation>
    <scope>NUCLEOTIDE SEQUENCE</scope>
    <source>
        <strain evidence="4">Prilba</strain>
    </source>
</reference>
<evidence type="ECO:0000256" key="3">
    <source>
        <dbReference type="SAM" id="MobiDB-lite"/>
    </source>
</evidence>
<proteinExistence type="inferred from homology"/>
<dbReference type="PROSITE" id="PS01013">
    <property type="entry name" value="OSBP"/>
    <property type="match status" value="1"/>
</dbReference>
<dbReference type="Gene3D" id="2.40.160.120">
    <property type="match status" value="1"/>
</dbReference>
<feature type="region of interest" description="Disordered" evidence="3">
    <location>
        <begin position="560"/>
        <end position="595"/>
    </location>
</feature>
<dbReference type="GO" id="GO:0005829">
    <property type="term" value="C:cytosol"/>
    <property type="evidence" value="ECO:0007669"/>
    <property type="project" value="TreeGrafter"/>
</dbReference>
<dbReference type="InterPro" id="IPR037239">
    <property type="entry name" value="OSBP_sf"/>
</dbReference>
<dbReference type="Gene3D" id="3.30.70.3490">
    <property type="match status" value="1"/>
</dbReference>
<dbReference type="OrthoDB" id="48057at2759"/>
<dbReference type="Pfam" id="PF01237">
    <property type="entry name" value="Oxysterol_BP"/>
    <property type="match status" value="2"/>
</dbReference>
<dbReference type="GO" id="GO:0032934">
    <property type="term" value="F:sterol binding"/>
    <property type="evidence" value="ECO:0007669"/>
    <property type="project" value="TreeGrafter"/>
</dbReference>
<gene>
    <name evidence="4" type="ORF">DFH94DRAFT_743021</name>
</gene>
<dbReference type="SUPFAM" id="SSF144000">
    <property type="entry name" value="Oxysterol-binding protein-like"/>
    <property type="match status" value="1"/>
</dbReference>
<dbReference type="PANTHER" id="PTHR10972:SF212">
    <property type="entry name" value="OXYSTEROL-BINDING PROTEIN-LIKE PROTEIN 1"/>
    <property type="match status" value="1"/>
</dbReference>
<evidence type="ECO:0000256" key="2">
    <source>
        <dbReference type="RuleBase" id="RU003844"/>
    </source>
</evidence>
<dbReference type="EMBL" id="WHVB01000008">
    <property type="protein sequence ID" value="KAF8480456.1"/>
    <property type="molecule type" value="Genomic_DNA"/>
</dbReference>
<evidence type="ECO:0000256" key="1">
    <source>
        <dbReference type="ARBA" id="ARBA00008842"/>
    </source>
</evidence>
<comment type="caution">
    <text evidence="4">The sequence shown here is derived from an EMBL/GenBank/DDBJ whole genome shotgun (WGS) entry which is preliminary data.</text>
</comment>
<dbReference type="AlphaFoldDB" id="A0A9P5MWF8"/>
<sequence>MDPHEPQESLSPLPAATTELDEAEVEAQAAAIDVPDDTGEGGKLRMIIQLVKRSFGVKDLAAMRLSLPASLLEPIPNLEYWHYLDRPDLFVTINDHDDTLERMLAVLRFTFSKDIRHVRGKPCKPYNSVLGENFRVHWDVNPISYDSDDRTPIITTHVESSPKPHLHSETTGSVNQGSKTSLKSGRVGGFGSLLSMKGWSSPAVEKTSPSTVVESNVSAQLSNLSLASTTNTGESASGSTTSPPTSMSTSAGSLRIAYLTEQISHHPPISAYVASCPARHITLSGIDQISVRVLASASVRVSSGAMNKGLFIALDGGPGAGERYQITHPVAHVNGVLRGSFYATVHESTIVTCTGGPGVGDGEMLRAIIEYKEESWLGKPHFLVEGVIHRYNPSSHEHEEWTKVKHVPPARAEVYFEGCWRDVVRWRHASAAASSGGSSSSSSSLSSPVAVAAAAFGAAKGKGTRKSDEQEEWTTLIDLAPLLSVPKTVRPISKQLPTESRRLWESVTNRLLRKEYGEATRAKHVIEQRQRDEAAERKRRGIEFVPRYFEKDIQSGVPTLTQVGRDALEEELKYEDGEHHDNDGDDGGSTPSAAS</sequence>
<accession>A0A9P5MWF8</accession>
<feature type="compositionally biased region" description="Basic and acidic residues" evidence="3">
    <location>
        <begin position="566"/>
        <end position="582"/>
    </location>
</feature>
<feature type="compositionally biased region" description="Polar residues" evidence="3">
    <location>
        <begin position="169"/>
        <end position="183"/>
    </location>
</feature>
<evidence type="ECO:0000313" key="5">
    <source>
        <dbReference type="Proteomes" id="UP000759537"/>
    </source>
</evidence>
<dbReference type="InterPro" id="IPR018494">
    <property type="entry name" value="Oxysterol-bd_CS"/>
</dbReference>
<evidence type="ECO:0008006" key="6">
    <source>
        <dbReference type="Google" id="ProtNLM"/>
    </source>
</evidence>
<feature type="region of interest" description="Disordered" evidence="3">
    <location>
        <begin position="1"/>
        <end position="21"/>
    </location>
</feature>
<dbReference type="InterPro" id="IPR000648">
    <property type="entry name" value="Oxysterol-bd"/>
</dbReference>
<keyword evidence="5" id="KW-1185">Reference proteome</keyword>
<feature type="region of interest" description="Disordered" evidence="3">
    <location>
        <begin position="155"/>
        <end position="185"/>
    </location>
</feature>
<feature type="region of interest" description="Disordered" evidence="3">
    <location>
        <begin position="228"/>
        <end position="249"/>
    </location>
</feature>